<evidence type="ECO:0000259" key="1">
    <source>
        <dbReference type="Pfam" id="PF20250"/>
    </source>
</evidence>
<reference evidence="3" key="1">
    <citation type="journal article" date="2019" name="Int. J. Syst. Evol. Microbiol.">
        <title>The Global Catalogue of Microorganisms (GCM) 10K type strain sequencing project: providing services to taxonomists for standard genome sequencing and annotation.</title>
        <authorList>
            <consortium name="The Broad Institute Genomics Platform"/>
            <consortium name="The Broad Institute Genome Sequencing Center for Infectious Disease"/>
            <person name="Wu L."/>
            <person name="Ma J."/>
        </authorList>
    </citation>
    <scope>NUCLEOTIDE SEQUENCE [LARGE SCALE GENOMIC DNA]</scope>
    <source>
        <strain evidence="3">JCM 18401</strain>
    </source>
</reference>
<dbReference type="PANTHER" id="PTHR38032:SF1">
    <property type="entry name" value="RNA-BINDING PROTEIN KHPB N-TERMINAL DOMAIN-CONTAINING PROTEIN"/>
    <property type="match status" value="1"/>
</dbReference>
<dbReference type="InterPro" id="IPR005646">
    <property type="entry name" value="FapA"/>
</dbReference>
<proteinExistence type="predicted"/>
<dbReference type="Proteomes" id="UP001499988">
    <property type="component" value="Unassembled WGS sequence"/>
</dbReference>
<feature type="domain" description="Flagellar Assembly Protein A N-terminal region" evidence="1">
    <location>
        <begin position="88"/>
        <end position="261"/>
    </location>
</feature>
<dbReference type="InterPro" id="IPR046865">
    <property type="entry name" value="FapA_b_solenoid"/>
</dbReference>
<dbReference type="EMBL" id="BAABJZ010000006">
    <property type="protein sequence ID" value="GAA4874134.1"/>
    <property type="molecule type" value="Genomic_DNA"/>
</dbReference>
<dbReference type="Gene3D" id="2.160.20.70">
    <property type="match status" value="1"/>
</dbReference>
<dbReference type="RefSeq" id="WP_345332810.1">
    <property type="nucleotide sequence ID" value="NZ_BAABJZ010000006.1"/>
</dbReference>
<name>A0ABP9EC58_9GAMM</name>
<dbReference type="PANTHER" id="PTHR38032">
    <property type="entry name" value="POLYMERASE-RELATED"/>
    <property type="match status" value="1"/>
</dbReference>
<dbReference type="SUPFAM" id="SSF63848">
    <property type="entry name" value="Cell-division inhibitor MinC, C-terminal domain"/>
    <property type="match status" value="1"/>
</dbReference>
<sequence>MSGTPTDTELLFWDATTRQLYIDLTPAEHHSLDEAALAKLLADSNYADLMPLTEQWTAALSTLQQRNNAKSHEPYRLTLAEAQDGQCQLTLSDDQMQLHAQLIAPKGGRPAQLADLLRQLQAMNIRHGLIRSNIAQLFLPPPAAPARPLIARGQAPIDGNDAQHQRLVPLAHERLLQPQSKDDSRVDLRDLGEPIIVHQGQHLMRKQPASAGQNGYDLHGKVLLAQPGQDLPLRPGNGTELSVDDPDLLIASQTGQPTATEHGMSVEPLMTLAQVDTRSGHIRYEGSVLITGSVTEGMQVSAGGDITVYGLVEGGRLKAGGDITINQGALGRQRPDGNLTCQLIADGDIHLRYCQYAQLKAKRSIHIAHQCLHSHLHSEDQIHIGAEHSNKGDLIGGLTQANKGLFVVTLGARSGAETQIKLGQSITAIKRQLEQAQHTLTDRQAQHQRLILKLNQHYSSKNAPIKAKLQCAITQCEQQLQVSQQQQEHYAQQIAENQKNAPLHIRLALLPRVNIELGGIKYTNQHERGPSRLSVVDDKLHIVPLSERAMATTSIVAS</sequence>
<comment type="caution">
    <text evidence="2">The sequence shown here is derived from an EMBL/GenBank/DDBJ whole genome shotgun (WGS) entry which is preliminary data.</text>
</comment>
<dbReference type="Pfam" id="PF20250">
    <property type="entry name" value="FapA_N"/>
    <property type="match status" value="1"/>
</dbReference>
<evidence type="ECO:0000313" key="2">
    <source>
        <dbReference type="EMBL" id="GAA4874134.1"/>
    </source>
</evidence>
<gene>
    <name evidence="2" type="ORF">GCM10023333_03760</name>
</gene>
<accession>A0ABP9EC58</accession>
<dbReference type="InterPro" id="IPR036145">
    <property type="entry name" value="MinC_C_sf"/>
</dbReference>
<organism evidence="2 3">
    <name type="scientific">Ferrimonas pelagia</name>
    <dbReference type="NCBI Taxonomy" id="1177826"/>
    <lineage>
        <taxon>Bacteria</taxon>
        <taxon>Pseudomonadati</taxon>
        <taxon>Pseudomonadota</taxon>
        <taxon>Gammaproteobacteria</taxon>
        <taxon>Alteromonadales</taxon>
        <taxon>Ferrimonadaceae</taxon>
        <taxon>Ferrimonas</taxon>
    </lineage>
</organism>
<dbReference type="InterPro" id="IPR016098">
    <property type="entry name" value="CAP/MinC_C"/>
</dbReference>
<keyword evidence="3" id="KW-1185">Reference proteome</keyword>
<evidence type="ECO:0000313" key="3">
    <source>
        <dbReference type="Proteomes" id="UP001499988"/>
    </source>
</evidence>
<dbReference type="InterPro" id="IPR046866">
    <property type="entry name" value="FapA_N"/>
</dbReference>
<protein>
    <submittedName>
        <fullName evidence="2">FapA family protein</fullName>
    </submittedName>
</protein>
<dbReference type="Pfam" id="PF03961">
    <property type="entry name" value="FapA"/>
    <property type="match status" value="1"/>
</dbReference>